<dbReference type="AlphaFoldDB" id="W7DYI4"/>
<dbReference type="Proteomes" id="UP000019241">
    <property type="component" value="Unassembled WGS sequence"/>
</dbReference>
<dbReference type="PATRIC" id="fig|1265822.4.peg.1814"/>
<dbReference type="InterPro" id="IPR027417">
    <property type="entry name" value="P-loop_NTPase"/>
</dbReference>
<protein>
    <submittedName>
        <fullName evidence="3">Terminase large subunit</fullName>
    </submittedName>
</protein>
<gene>
    <name evidence="3" type="ORF">MCOL2_08926</name>
</gene>
<reference evidence="3 4" key="1">
    <citation type="submission" date="2012-12" db="EMBL/GenBank/DDBJ databases">
        <title>Novel taxa of Listeriaceae from agricultural environments in the United States.</title>
        <authorList>
            <person name="den Bakker H.C."/>
            <person name="Allred A."/>
            <person name="Warchocki S."/>
            <person name="Wright E.M."/>
            <person name="Burrell A."/>
            <person name="Nightingale K.K."/>
            <person name="Kephart D."/>
            <person name="Wiedmann M."/>
        </authorList>
    </citation>
    <scope>NUCLEOTIDE SEQUENCE [LARGE SCALE GENOMIC DNA]</scope>
    <source>
        <strain evidence="3 4">FSL S10-1203</strain>
    </source>
</reference>
<dbReference type="InterPro" id="IPR046461">
    <property type="entry name" value="TerL_ATPase"/>
</dbReference>
<dbReference type="PANTHER" id="PTHR41287">
    <property type="match status" value="1"/>
</dbReference>
<evidence type="ECO:0000313" key="3">
    <source>
        <dbReference type="EMBL" id="EUJ56426.1"/>
    </source>
</evidence>
<accession>W7DYI4</accession>
<dbReference type="EMBL" id="AODM01000031">
    <property type="protein sequence ID" value="EUJ56426.1"/>
    <property type="molecule type" value="Genomic_DNA"/>
</dbReference>
<dbReference type="Pfam" id="PF03354">
    <property type="entry name" value="TerL_ATPase"/>
    <property type="match status" value="1"/>
</dbReference>
<dbReference type="Gene3D" id="3.40.50.300">
    <property type="entry name" value="P-loop containing nucleotide triphosphate hydrolases"/>
    <property type="match status" value="1"/>
</dbReference>
<dbReference type="PANTHER" id="PTHR41287:SF1">
    <property type="entry name" value="PROTEIN YMFN"/>
    <property type="match status" value="1"/>
</dbReference>
<dbReference type="InterPro" id="IPR046462">
    <property type="entry name" value="TerL_nuclease"/>
</dbReference>
<dbReference type="GO" id="GO:0004519">
    <property type="term" value="F:endonuclease activity"/>
    <property type="evidence" value="ECO:0007669"/>
    <property type="project" value="InterPro"/>
</dbReference>
<proteinExistence type="predicted"/>
<comment type="caution">
    <text evidence="3">The sequence shown here is derived from an EMBL/GenBank/DDBJ whole genome shotgun (WGS) entry which is preliminary data.</text>
</comment>
<evidence type="ECO:0000259" key="1">
    <source>
        <dbReference type="Pfam" id="PF03354"/>
    </source>
</evidence>
<dbReference type="Pfam" id="PF20441">
    <property type="entry name" value="TerL_nuclease"/>
    <property type="match status" value="1"/>
</dbReference>
<organism evidence="3 4">
    <name type="scientific">Listeria fleischmannii FSL S10-1203</name>
    <dbReference type="NCBI Taxonomy" id="1265822"/>
    <lineage>
        <taxon>Bacteria</taxon>
        <taxon>Bacillati</taxon>
        <taxon>Bacillota</taxon>
        <taxon>Bacilli</taxon>
        <taxon>Bacillales</taxon>
        <taxon>Listeriaceae</taxon>
        <taxon>Listeria</taxon>
    </lineage>
</organism>
<feature type="domain" description="Terminase large subunit-like endonuclease" evidence="2">
    <location>
        <begin position="263"/>
        <end position="539"/>
    </location>
</feature>
<evidence type="ECO:0000259" key="2">
    <source>
        <dbReference type="Pfam" id="PF20441"/>
    </source>
</evidence>
<sequence>MMTATQIYKYHPHIDNYFHSIESGKIRACKEQHQLIEYVKYILDDENVYIDNRAIEDSINIPAPYFPFELYPWQKFTNACIFGVRYKDTGRLVWSQILIMMGRGGGKNGYAAYLSFYMLSKKFDIHNYNIEFVATTERQAKTSFEDVKAVLDNPKHEIKLKKAFRATKVLITNNSTLSKMQYHTSNAKTKDGLRPGAIFFDEIHEYESKAMIRVFRSALGKVKDGRTFYFTTDGYLRGFFLDDMKAKAANILNNFKDLPKNRLFPFICKLDEAEQVLDQDNWEMANPSLPHDDVLFETMVEEWEDCFNGETATDIVMHAEFLTKRMNFPIELVKHQVATYEDVLATDQPLPDDLNGVTAIAGVDFADVRDFCTVGLLFKVGEKRYWIQHTFIHHLALKQQEINPDIIEIAKAKKLCTIIETDKSIRPERVANWLIDKLSVFGIKKVAMDTFRESILGKKLREVGFEVEVVRRGNVTHSKLAPLIDDLFINNNIIFHDDPLMRWFVLNVYVDELGNGNKEFKKNRQRKKEKTDGFFAFTHALNFDDELTEDTGFDGMDIITF</sequence>
<dbReference type="InterPro" id="IPR005021">
    <property type="entry name" value="Terminase_largesu-like"/>
</dbReference>
<feature type="domain" description="Terminase large subunit-like ATPase" evidence="1">
    <location>
        <begin position="72"/>
        <end position="243"/>
    </location>
</feature>
<name>W7DYI4_9LIST</name>
<evidence type="ECO:0000313" key="4">
    <source>
        <dbReference type="Proteomes" id="UP000019241"/>
    </source>
</evidence>